<dbReference type="InterPro" id="IPR052043">
    <property type="entry name" value="PolySaccharide_Degr_Enz"/>
</dbReference>
<reference evidence="3 4" key="1">
    <citation type="journal article" date="2009" name="Stand. Genomic Sci.">
        <title>Complete genome sequence of Pedobacter heparinus type strain (HIM 762-3).</title>
        <authorList>
            <person name="Han C."/>
            <person name="Spring S."/>
            <person name="Lapidus A."/>
            <person name="Del Rio T.G."/>
            <person name="Tice H."/>
            <person name="Copeland A."/>
            <person name="Cheng J.F."/>
            <person name="Lucas S."/>
            <person name="Chen F."/>
            <person name="Nolan M."/>
            <person name="Bruce D."/>
            <person name="Goodwin L."/>
            <person name="Pitluck S."/>
            <person name="Ivanova N."/>
            <person name="Mavromatis K."/>
            <person name="Mikhailova N."/>
            <person name="Pati A."/>
            <person name="Chen A."/>
            <person name="Palaniappan K."/>
            <person name="Land M."/>
            <person name="Hauser L."/>
            <person name="Chang Y.J."/>
            <person name="Jeffries C.C."/>
            <person name="Saunders E."/>
            <person name="Chertkov O."/>
            <person name="Brettin T."/>
            <person name="Goker M."/>
            <person name="Rohde M."/>
            <person name="Bristow J."/>
            <person name="Eisen J.A."/>
            <person name="Markowitz V."/>
            <person name="Hugenholtz P."/>
            <person name="Kyrpides N.C."/>
            <person name="Klenk H.P."/>
            <person name="Detter J.C."/>
        </authorList>
    </citation>
    <scope>NUCLEOTIDE SEQUENCE [LARGE SCALE GENOMIC DNA]</scope>
    <source>
        <strain evidence="4">ATCC 13125 / DSM 2366 / CIP 104194 / JCM 7457 / NBRC 12017 / NCIMB 9290 / NRRL B-14731 / HIM 762-3</strain>
    </source>
</reference>
<proteinExistence type="predicted"/>
<dbReference type="Gene3D" id="1.50.10.10">
    <property type="match status" value="1"/>
</dbReference>
<dbReference type="CAZy" id="GH105">
    <property type="family name" value="Glycoside Hydrolase Family 105"/>
</dbReference>
<evidence type="ECO:0000313" key="3">
    <source>
        <dbReference type="EMBL" id="ACU06169.1"/>
    </source>
</evidence>
<dbReference type="Proteomes" id="UP000000852">
    <property type="component" value="Chromosome"/>
</dbReference>
<dbReference type="PANTHER" id="PTHR33886">
    <property type="entry name" value="UNSATURATED RHAMNOGALACTURONAN HYDROLASE (EUROFUNG)"/>
    <property type="match status" value="1"/>
</dbReference>
<dbReference type="GO" id="GO:0016787">
    <property type="term" value="F:hydrolase activity"/>
    <property type="evidence" value="ECO:0007669"/>
    <property type="project" value="UniProtKB-KW"/>
</dbReference>
<dbReference type="Pfam" id="PF07470">
    <property type="entry name" value="Glyco_hydro_88"/>
    <property type="match status" value="1"/>
</dbReference>
<keyword evidence="2" id="KW-0732">Signal</keyword>
<dbReference type="InterPro" id="IPR008928">
    <property type="entry name" value="6-hairpin_glycosidase_sf"/>
</dbReference>
<evidence type="ECO:0000313" key="4">
    <source>
        <dbReference type="Proteomes" id="UP000000852"/>
    </source>
</evidence>
<protein>
    <submittedName>
        <fullName evidence="3">Glycosyl hydrolase family 88</fullName>
    </submittedName>
</protein>
<dbReference type="HOGENOM" id="CLU_042785_0_0_10"/>
<feature type="signal peptide" evidence="2">
    <location>
        <begin position="1"/>
        <end position="20"/>
    </location>
</feature>
<dbReference type="SUPFAM" id="SSF48208">
    <property type="entry name" value="Six-hairpin glycosidases"/>
    <property type="match status" value="1"/>
</dbReference>
<dbReference type="InterPro" id="IPR010905">
    <property type="entry name" value="Glyco_hydro_88"/>
</dbReference>
<dbReference type="GO" id="GO:0005975">
    <property type="term" value="P:carbohydrate metabolic process"/>
    <property type="evidence" value="ECO:0007669"/>
    <property type="project" value="InterPro"/>
</dbReference>
<dbReference type="KEGG" id="phe:Phep_3978"/>
<dbReference type="PANTHER" id="PTHR33886:SF8">
    <property type="entry name" value="UNSATURATED RHAMNOGALACTURONAN HYDROLASE (EUROFUNG)"/>
    <property type="match status" value="1"/>
</dbReference>
<organism evidence="3 4">
    <name type="scientific">Pedobacter heparinus (strain ATCC 13125 / DSM 2366 / CIP 104194 / JCM 7457 / NBRC 12017 / NCIMB 9290 / NRRL B-14731 / HIM 762-3)</name>
    <dbReference type="NCBI Taxonomy" id="485917"/>
    <lineage>
        <taxon>Bacteria</taxon>
        <taxon>Pseudomonadati</taxon>
        <taxon>Bacteroidota</taxon>
        <taxon>Sphingobacteriia</taxon>
        <taxon>Sphingobacteriales</taxon>
        <taxon>Sphingobacteriaceae</taxon>
        <taxon>Pedobacter</taxon>
    </lineage>
</organism>
<dbReference type="eggNOG" id="COG4225">
    <property type="taxonomic scope" value="Bacteria"/>
</dbReference>
<dbReference type="STRING" id="485917.Phep_3978"/>
<accession>C6XVU4</accession>
<keyword evidence="4" id="KW-1185">Reference proteome</keyword>
<evidence type="ECO:0000256" key="1">
    <source>
        <dbReference type="ARBA" id="ARBA00022801"/>
    </source>
</evidence>
<dbReference type="RefSeq" id="WP_015809777.1">
    <property type="nucleotide sequence ID" value="NC_013061.1"/>
</dbReference>
<feature type="chain" id="PRO_5002974332" evidence="2">
    <location>
        <begin position="21"/>
        <end position="368"/>
    </location>
</feature>
<dbReference type="InterPro" id="IPR012341">
    <property type="entry name" value="6hp_glycosidase-like_sf"/>
</dbReference>
<evidence type="ECO:0000256" key="2">
    <source>
        <dbReference type="SAM" id="SignalP"/>
    </source>
</evidence>
<name>C6XVU4_PEDHD</name>
<gene>
    <name evidence="3" type="ordered locus">Phep_3978</name>
</gene>
<dbReference type="OrthoDB" id="258246at2"/>
<dbReference type="AlphaFoldDB" id="C6XVU4"/>
<sequence length="368" mass="42082">MVKKVSGVMIACLLCVAAAAKVNIPANSDSVLKMMSKVANWQMKEWEEGRIIKLPKTEWENAAMYTGFVALKQIDNRPAYDRFLYNIGEELKWNTGKVRLFADDYAIAQMYTAMYMEHRAPKMIAKWMALADTIVNKQFNEPLMVVPGINHREWAWCDALFMGPPGMAMLSKATGDPRYLKKADTLWWKTSGYLYDRKESLYYRDARFFERREANGKKVFWSRGNGWVLAGLARMMDNMPVDFENRKKYEQQFKEMAKKIATIQQPDGSWHASLYDPLTFSLKESSGTAFFCYGLAWGINMGLLPKKKYLPVVEKAWEALLSAVHLDGKLGYVQPIGDKPVKAGYESTDVYGVGAFLLAGSELYKLYR</sequence>
<dbReference type="EMBL" id="CP001681">
    <property type="protein sequence ID" value="ACU06169.1"/>
    <property type="molecule type" value="Genomic_DNA"/>
</dbReference>
<keyword evidence="1 3" id="KW-0378">Hydrolase</keyword>